<evidence type="ECO:0000256" key="3">
    <source>
        <dbReference type="ARBA" id="ARBA00022630"/>
    </source>
</evidence>
<evidence type="ECO:0000256" key="13">
    <source>
        <dbReference type="ARBA" id="ARBA00060891"/>
    </source>
</evidence>
<dbReference type="GO" id="GO:0071949">
    <property type="term" value="F:FAD binding"/>
    <property type="evidence" value="ECO:0007669"/>
    <property type="project" value="TreeGrafter"/>
</dbReference>
<dbReference type="PROSITE" id="PS51257">
    <property type="entry name" value="PROKAR_LIPOPROTEIN"/>
    <property type="match status" value="1"/>
</dbReference>
<evidence type="ECO:0000256" key="9">
    <source>
        <dbReference type="ARBA" id="ARBA00051038"/>
    </source>
</evidence>
<reference evidence="17 18" key="2">
    <citation type="submission" date="2018-11" db="EMBL/GenBank/DDBJ databases">
        <authorList>
            <consortium name="Pathogen Informatics"/>
        </authorList>
    </citation>
    <scope>NUCLEOTIDE SEQUENCE [LARGE SCALE GENOMIC DNA]</scope>
</reference>
<dbReference type="OMA" id="YKPAFMY"/>
<keyword evidence="4" id="KW-0874">Quinone</keyword>
<evidence type="ECO:0000256" key="10">
    <source>
        <dbReference type="ARBA" id="ARBA00052810"/>
    </source>
</evidence>
<keyword evidence="7" id="KW-0560">Oxidoreductase</keyword>
<dbReference type="PANTHER" id="PTHR10632:SF2">
    <property type="entry name" value="SULFIDE:QUINONE OXIDOREDUCTASE, MITOCHONDRIAL"/>
    <property type="match status" value="1"/>
</dbReference>
<comment type="cofactor">
    <cofactor evidence="1">
        <name>FAD</name>
        <dbReference type="ChEBI" id="CHEBI:57692"/>
    </cofactor>
</comment>
<comment type="similarity">
    <text evidence="13">Belongs to the SQRD family.</text>
</comment>
<comment type="catalytic activity">
    <reaction evidence="11">
        <text>a quinone + hydrogen sulfide + glutathione + H(+) = S-sulfanylglutathione + a quinol</text>
        <dbReference type="Rhea" id="RHEA:55156"/>
        <dbReference type="ChEBI" id="CHEBI:15378"/>
        <dbReference type="ChEBI" id="CHEBI:24646"/>
        <dbReference type="ChEBI" id="CHEBI:29919"/>
        <dbReference type="ChEBI" id="CHEBI:57925"/>
        <dbReference type="ChEBI" id="CHEBI:58905"/>
        <dbReference type="ChEBI" id="CHEBI:132124"/>
        <dbReference type="EC" id="1.8.5.8"/>
    </reaction>
    <physiologicalReaction direction="left-to-right" evidence="11">
        <dbReference type="Rhea" id="RHEA:55157"/>
    </physiologicalReaction>
</comment>
<comment type="catalytic activity">
    <reaction evidence="9">
        <text>ubiquinone-10 + hydrogen sulfide + sulfite + 2 H(+) = ubiquinol-10 + thiosulfate</text>
        <dbReference type="Rhea" id="RHEA:38359"/>
        <dbReference type="ChEBI" id="CHEBI:15378"/>
        <dbReference type="ChEBI" id="CHEBI:17359"/>
        <dbReference type="ChEBI" id="CHEBI:29919"/>
        <dbReference type="ChEBI" id="CHEBI:33542"/>
        <dbReference type="ChEBI" id="CHEBI:46245"/>
        <dbReference type="ChEBI" id="CHEBI:64183"/>
    </reaction>
    <physiologicalReaction direction="left-to-right" evidence="9">
        <dbReference type="Rhea" id="RHEA:38360"/>
    </physiologicalReaction>
</comment>
<comment type="catalytic activity">
    <reaction evidence="10">
        <text>ubiquinone-10 + hydrogen sulfide + glutathione + H(+) = S-sulfanylglutathione + ubiquinol-10</text>
        <dbReference type="Rhea" id="RHEA:62608"/>
        <dbReference type="ChEBI" id="CHEBI:15378"/>
        <dbReference type="ChEBI" id="CHEBI:29919"/>
        <dbReference type="ChEBI" id="CHEBI:46245"/>
        <dbReference type="ChEBI" id="CHEBI:57925"/>
        <dbReference type="ChEBI" id="CHEBI:58905"/>
        <dbReference type="ChEBI" id="CHEBI:64183"/>
    </reaction>
    <physiologicalReaction direction="left-to-right" evidence="10">
        <dbReference type="Rhea" id="RHEA:62609"/>
    </physiologicalReaction>
</comment>
<dbReference type="GO" id="GO:0048038">
    <property type="term" value="F:quinone binding"/>
    <property type="evidence" value="ECO:0007669"/>
    <property type="project" value="UniProtKB-KW"/>
</dbReference>
<evidence type="ECO:0000313" key="19">
    <source>
        <dbReference type="WBParaSite" id="TCLT_0000736501-mRNA-1"/>
    </source>
</evidence>
<evidence type="ECO:0000256" key="6">
    <source>
        <dbReference type="ARBA" id="ARBA00022946"/>
    </source>
</evidence>
<evidence type="ECO:0000256" key="1">
    <source>
        <dbReference type="ARBA" id="ARBA00001974"/>
    </source>
</evidence>
<evidence type="ECO:0000256" key="14">
    <source>
        <dbReference type="ARBA" id="ARBA00066447"/>
    </source>
</evidence>
<dbReference type="GO" id="GO:0106436">
    <property type="term" value="F:glutathione-dependent sulfide quinone oxidoreductase activity"/>
    <property type="evidence" value="ECO:0007669"/>
    <property type="project" value="UniProtKB-EC"/>
</dbReference>
<dbReference type="InterPro" id="IPR036188">
    <property type="entry name" value="FAD/NAD-bd_sf"/>
</dbReference>
<reference evidence="19" key="1">
    <citation type="submission" date="2017-02" db="UniProtKB">
        <authorList>
            <consortium name="WormBaseParasite"/>
        </authorList>
    </citation>
    <scope>IDENTIFICATION</scope>
</reference>
<dbReference type="GO" id="GO:0070224">
    <property type="term" value="F:sulfide:quinone oxidoreductase activity"/>
    <property type="evidence" value="ECO:0007669"/>
    <property type="project" value="TreeGrafter"/>
</dbReference>
<keyword evidence="5" id="KW-0274">FAD</keyword>
<evidence type="ECO:0000313" key="18">
    <source>
        <dbReference type="Proteomes" id="UP000276776"/>
    </source>
</evidence>
<proteinExistence type="inferred from homology"/>
<keyword evidence="18" id="KW-1185">Reference proteome</keyword>
<evidence type="ECO:0000256" key="7">
    <source>
        <dbReference type="ARBA" id="ARBA00023002"/>
    </source>
</evidence>
<dbReference type="AlphaFoldDB" id="A0A0N5D370"/>
<comment type="function">
    <text evidence="12">Catalyzes the oxidation of hydrogen sulfide with the help of a quinone, such as ubiquinone-10, giving rise to thiosulfate and ultimately to sulfane (molecular sulfur) atoms. Requires an additional electron acceptor; can use sulfite, sulfide or cyanide (in vitro). It is believed the in vivo electron acceptor is glutathione.</text>
</comment>
<dbReference type="EMBL" id="UYYF01004499">
    <property type="protein sequence ID" value="VDN04801.1"/>
    <property type="molecule type" value="Genomic_DNA"/>
</dbReference>
<organism evidence="19">
    <name type="scientific">Thelazia callipaeda</name>
    <name type="common">Oriental eyeworm</name>
    <name type="synonym">Parasitic nematode</name>
    <dbReference type="NCBI Taxonomy" id="103827"/>
    <lineage>
        <taxon>Eukaryota</taxon>
        <taxon>Metazoa</taxon>
        <taxon>Ecdysozoa</taxon>
        <taxon>Nematoda</taxon>
        <taxon>Chromadorea</taxon>
        <taxon>Rhabditida</taxon>
        <taxon>Spirurina</taxon>
        <taxon>Spiruromorpha</taxon>
        <taxon>Thelazioidea</taxon>
        <taxon>Thelaziidae</taxon>
        <taxon>Thelazia</taxon>
    </lineage>
</organism>
<evidence type="ECO:0000256" key="12">
    <source>
        <dbReference type="ARBA" id="ARBA00059167"/>
    </source>
</evidence>
<dbReference type="SUPFAM" id="SSF51905">
    <property type="entry name" value="FAD/NAD(P)-binding domain"/>
    <property type="match status" value="2"/>
</dbReference>
<keyword evidence="6" id="KW-0809">Transit peptide</keyword>
<sequence>MLLLRFFLVASSYKIIIIGGGTGGCSLSHRFHKLVPKGQIAVIEPSQEHHYQPGYTLVGGNLYTLPQCIKPMKAVLHRDNVWINQSVAKINANDNFITLNDGTKISYELLLVAAGIELRFDMIGNLAQAMFDPNICSIYRADLAQKTQKVLQLFDRGEAIFTLPNTPVKCTGAAQKICYLADEIFRQRGVRDQIHLTFNTPLSDIFDVPKYARVLNEIVKNKSIELKLFRNLKSVDITKREATFEVIGTDAKPTGQIEVQKFDLLHVTPPCLPPQVLRNSPDITNAANFLDVNPKSLQHVKYANIFGIGDCIGSPNKKTAAALFTQMRTLSKNIPRFLEKKPILETYDCYSSCPIIVSFRHVVLAEFTPKGPLETLPINQAKPRFISFLMKRYLLPWIYWTLGIKGHWLGPTVIRKIIHLGASK</sequence>
<evidence type="ECO:0000256" key="15">
    <source>
        <dbReference type="ARBA" id="ARBA00070160"/>
    </source>
</evidence>
<evidence type="ECO:0000256" key="2">
    <source>
        <dbReference type="ARBA" id="ARBA00004173"/>
    </source>
</evidence>
<dbReference type="FunFam" id="3.50.50.60:FF:000034">
    <property type="entry name" value="sulfide:quinone oxidoreductase, mitochondrial"/>
    <property type="match status" value="1"/>
</dbReference>
<dbReference type="GO" id="GO:0070221">
    <property type="term" value="P:sulfide oxidation, using sulfide:quinone oxidoreductase"/>
    <property type="evidence" value="ECO:0007669"/>
    <property type="project" value="TreeGrafter"/>
</dbReference>
<comment type="subcellular location">
    <subcellularLocation>
        <location evidence="2">Mitochondrion</location>
    </subcellularLocation>
</comment>
<dbReference type="STRING" id="103827.A0A0N5D370"/>
<dbReference type="WBParaSite" id="TCLT_0000736501-mRNA-1">
    <property type="protein sequence ID" value="TCLT_0000736501-mRNA-1"/>
    <property type="gene ID" value="TCLT_0000736501"/>
</dbReference>
<dbReference type="PANTHER" id="PTHR10632">
    <property type="entry name" value="SULFIDE:QUINONE OXIDOREDUCTASE"/>
    <property type="match status" value="1"/>
</dbReference>
<keyword evidence="8" id="KW-0496">Mitochondrion</keyword>
<evidence type="ECO:0000256" key="4">
    <source>
        <dbReference type="ARBA" id="ARBA00022719"/>
    </source>
</evidence>
<evidence type="ECO:0000256" key="5">
    <source>
        <dbReference type="ARBA" id="ARBA00022827"/>
    </source>
</evidence>
<name>A0A0N5D370_THECL</name>
<dbReference type="Proteomes" id="UP000276776">
    <property type="component" value="Unassembled WGS sequence"/>
</dbReference>
<evidence type="ECO:0000256" key="8">
    <source>
        <dbReference type="ARBA" id="ARBA00023128"/>
    </source>
</evidence>
<evidence type="ECO:0000313" key="17">
    <source>
        <dbReference type="EMBL" id="VDN04801.1"/>
    </source>
</evidence>
<gene>
    <name evidence="17" type="ORF">TCLT_LOCUS7354</name>
</gene>
<dbReference type="EC" id="1.8.5.8" evidence="14"/>
<dbReference type="InterPro" id="IPR015904">
    <property type="entry name" value="Sulphide_quinone_reductase"/>
</dbReference>
<keyword evidence="3" id="KW-0285">Flavoprotein</keyword>
<accession>A0A0N5D370</accession>
<protein>
    <recommendedName>
        <fullName evidence="15">Sulfide:quinone oxidoreductase, mitochondrial</fullName>
        <ecNumber evidence="14">1.8.5.8</ecNumber>
    </recommendedName>
    <alternativeName>
        <fullName evidence="16">Sulfide quinone oxidoreductase</fullName>
    </alternativeName>
</protein>
<dbReference type="Gene3D" id="3.50.50.60">
    <property type="entry name" value="FAD/NAD(P)-binding domain"/>
    <property type="match status" value="2"/>
</dbReference>
<dbReference type="OrthoDB" id="5376590at2759"/>
<dbReference type="GO" id="GO:0005739">
    <property type="term" value="C:mitochondrion"/>
    <property type="evidence" value="ECO:0007669"/>
    <property type="project" value="UniProtKB-SubCell"/>
</dbReference>
<evidence type="ECO:0000256" key="16">
    <source>
        <dbReference type="ARBA" id="ARBA00082958"/>
    </source>
</evidence>
<evidence type="ECO:0000256" key="11">
    <source>
        <dbReference type="ARBA" id="ARBA00052986"/>
    </source>
</evidence>